<evidence type="ECO:0000313" key="2">
    <source>
        <dbReference type="Proteomes" id="UP000887574"/>
    </source>
</evidence>
<dbReference type="Pfam" id="PF00595">
    <property type="entry name" value="PDZ"/>
    <property type="match status" value="1"/>
</dbReference>
<dbReference type="GO" id="GO:0045197">
    <property type="term" value="P:establishment or maintenance of epithelial cell apical/basal polarity"/>
    <property type="evidence" value="ECO:0007669"/>
    <property type="project" value="TreeGrafter"/>
</dbReference>
<dbReference type="InterPro" id="IPR050614">
    <property type="entry name" value="Synaptic_Scaffolding_LAP-MAGUK"/>
</dbReference>
<dbReference type="SMART" id="SM00228">
    <property type="entry name" value="PDZ"/>
    <property type="match status" value="1"/>
</dbReference>
<dbReference type="GO" id="GO:0098887">
    <property type="term" value="P:neurotransmitter receptor transport, endosome to postsynaptic membrane"/>
    <property type="evidence" value="ECO:0007669"/>
    <property type="project" value="TreeGrafter"/>
</dbReference>
<dbReference type="GO" id="GO:0043113">
    <property type="term" value="P:receptor clustering"/>
    <property type="evidence" value="ECO:0007669"/>
    <property type="project" value="TreeGrafter"/>
</dbReference>
<protein>
    <submittedName>
        <fullName evidence="3">PDZ domain-containing protein</fullName>
    </submittedName>
</protein>
<dbReference type="Gene3D" id="2.30.42.10">
    <property type="match status" value="1"/>
</dbReference>
<dbReference type="SUPFAM" id="SSF50156">
    <property type="entry name" value="PDZ domain-like"/>
    <property type="match status" value="1"/>
</dbReference>
<dbReference type="PROSITE" id="PS50106">
    <property type="entry name" value="PDZ"/>
    <property type="match status" value="1"/>
</dbReference>
<accession>A0A915DZ44</accession>
<dbReference type="PANTHER" id="PTHR23119">
    <property type="entry name" value="DISCS LARGE"/>
    <property type="match status" value="1"/>
</dbReference>
<dbReference type="AlphaFoldDB" id="A0A915DZ44"/>
<dbReference type="InterPro" id="IPR001478">
    <property type="entry name" value="PDZ"/>
</dbReference>
<dbReference type="GO" id="GO:0016323">
    <property type="term" value="C:basolateral plasma membrane"/>
    <property type="evidence" value="ECO:0007669"/>
    <property type="project" value="TreeGrafter"/>
</dbReference>
<sequence>MHTPNWTTNPIDLQLVRDSKNALGLSIVGGIDHCSHPFGTDNLGVFISKIANKSPASASRQLRVGDIILRLNGKDVEKAKHSKAVELSNLVLGQPKLLEAWPPSSCTGLNQSLKMPICRRKCQTG</sequence>
<dbReference type="Proteomes" id="UP000887574">
    <property type="component" value="Unplaced"/>
</dbReference>
<dbReference type="GO" id="GO:0045211">
    <property type="term" value="C:postsynaptic membrane"/>
    <property type="evidence" value="ECO:0007669"/>
    <property type="project" value="TreeGrafter"/>
</dbReference>
<name>A0A915DZ44_9BILA</name>
<feature type="domain" description="PDZ" evidence="1">
    <location>
        <begin position="12"/>
        <end position="87"/>
    </location>
</feature>
<proteinExistence type="predicted"/>
<dbReference type="InterPro" id="IPR036034">
    <property type="entry name" value="PDZ_sf"/>
</dbReference>
<evidence type="ECO:0000313" key="3">
    <source>
        <dbReference type="WBParaSite" id="jg24229"/>
    </source>
</evidence>
<keyword evidence="2" id="KW-1185">Reference proteome</keyword>
<dbReference type="WBParaSite" id="jg24229">
    <property type="protein sequence ID" value="jg24229"/>
    <property type="gene ID" value="jg24229"/>
</dbReference>
<organism evidence="2 3">
    <name type="scientific">Ditylenchus dipsaci</name>
    <dbReference type="NCBI Taxonomy" id="166011"/>
    <lineage>
        <taxon>Eukaryota</taxon>
        <taxon>Metazoa</taxon>
        <taxon>Ecdysozoa</taxon>
        <taxon>Nematoda</taxon>
        <taxon>Chromadorea</taxon>
        <taxon>Rhabditida</taxon>
        <taxon>Tylenchina</taxon>
        <taxon>Tylenchomorpha</taxon>
        <taxon>Sphaerularioidea</taxon>
        <taxon>Anguinidae</taxon>
        <taxon>Anguininae</taxon>
        <taxon>Ditylenchus</taxon>
    </lineage>
</organism>
<dbReference type="PANTHER" id="PTHR23119:SF44">
    <property type="entry name" value="PROTEIN LAP4"/>
    <property type="match status" value="1"/>
</dbReference>
<dbReference type="GO" id="GO:0098968">
    <property type="term" value="P:neurotransmitter receptor transport postsynaptic membrane to endosome"/>
    <property type="evidence" value="ECO:0007669"/>
    <property type="project" value="TreeGrafter"/>
</dbReference>
<dbReference type="GO" id="GO:0098609">
    <property type="term" value="P:cell-cell adhesion"/>
    <property type="evidence" value="ECO:0007669"/>
    <property type="project" value="TreeGrafter"/>
</dbReference>
<dbReference type="GO" id="GO:0019901">
    <property type="term" value="F:protein kinase binding"/>
    <property type="evidence" value="ECO:0007669"/>
    <property type="project" value="TreeGrafter"/>
</dbReference>
<dbReference type="GO" id="GO:0005912">
    <property type="term" value="C:adherens junction"/>
    <property type="evidence" value="ECO:0007669"/>
    <property type="project" value="TreeGrafter"/>
</dbReference>
<evidence type="ECO:0000259" key="1">
    <source>
        <dbReference type="PROSITE" id="PS50106"/>
    </source>
</evidence>
<dbReference type="GO" id="GO:0014069">
    <property type="term" value="C:postsynaptic density"/>
    <property type="evidence" value="ECO:0007669"/>
    <property type="project" value="TreeGrafter"/>
</dbReference>
<reference evidence="3" key="1">
    <citation type="submission" date="2022-11" db="UniProtKB">
        <authorList>
            <consortium name="WormBaseParasite"/>
        </authorList>
    </citation>
    <scope>IDENTIFICATION</scope>
</reference>